<evidence type="ECO:0000256" key="1">
    <source>
        <dbReference type="SAM" id="MobiDB-lite"/>
    </source>
</evidence>
<dbReference type="AlphaFoldDB" id="A0AAD7BHM6"/>
<comment type="caution">
    <text evidence="2">The sequence shown here is derived from an EMBL/GenBank/DDBJ whole genome shotgun (WGS) entry which is preliminary data.</text>
</comment>
<feature type="compositionally biased region" description="Low complexity" evidence="1">
    <location>
        <begin position="39"/>
        <end position="48"/>
    </location>
</feature>
<keyword evidence="3" id="KW-1185">Reference proteome</keyword>
<dbReference type="EMBL" id="JARKIF010000016">
    <property type="protein sequence ID" value="KAJ7621322.1"/>
    <property type="molecule type" value="Genomic_DNA"/>
</dbReference>
<name>A0AAD7BHM6_9AGAR</name>
<gene>
    <name evidence="2" type="ORF">FB45DRAFT_1006641</name>
</gene>
<feature type="region of interest" description="Disordered" evidence="1">
    <location>
        <begin position="183"/>
        <end position="204"/>
    </location>
</feature>
<evidence type="ECO:0000313" key="2">
    <source>
        <dbReference type="EMBL" id="KAJ7621322.1"/>
    </source>
</evidence>
<evidence type="ECO:0000313" key="3">
    <source>
        <dbReference type="Proteomes" id="UP001221142"/>
    </source>
</evidence>
<proteinExistence type="predicted"/>
<accession>A0AAD7BHM6</accession>
<reference evidence="2" key="1">
    <citation type="submission" date="2023-03" db="EMBL/GenBank/DDBJ databases">
        <title>Massive genome expansion in bonnet fungi (Mycena s.s.) driven by repeated elements and novel gene families across ecological guilds.</title>
        <authorList>
            <consortium name="Lawrence Berkeley National Laboratory"/>
            <person name="Harder C.B."/>
            <person name="Miyauchi S."/>
            <person name="Viragh M."/>
            <person name="Kuo A."/>
            <person name="Thoen E."/>
            <person name="Andreopoulos B."/>
            <person name="Lu D."/>
            <person name="Skrede I."/>
            <person name="Drula E."/>
            <person name="Henrissat B."/>
            <person name="Morin E."/>
            <person name="Kohler A."/>
            <person name="Barry K."/>
            <person name="LaButti K."/>
            <person name="Morin E."/>
            <person name="Salamov A."/>
            <person name="Lipzen A."/>
            <person name="Mereny Z."/>
            <person name="Hegedus B."/>
            <person name="Baldrian P."/>
            <person name="Stursova M."/>
            <person name="Weitz H."/>
            <person name="Taylor A."/>
            <person name="Grigoriev I.V."/>
            <person name="Nagy L.G."/>
            <person name="Martin F."/>
            <person name="Kauserud H."/>
        </authorList>
    </citation>
    <scope>NUCLEOTIDE SEQUENCE</scope>
    <source>
        <strain evidence="2">9284</strain>
    </source>
</reference>
<organism evidence="2 3">
    <name type="scientific">Roridomyces roridus</name>
    <dbReference type="NCBI Taxonomy" id="1738132"/>
    <lineage>
        <taxon>Eukaryota</taxon>
        <taxon>Fungi</taxon>
        <taxon>Dikarya</taxon>
        <taxon>Basidiomycota</taxon>
        <taxon>Agaricomycotina</taxon>
        <taxon>Agaricomycetes</taxon>
        <taxon>Agaricomycetidae</taxon>
        <taxon>Agaricales</taxon>
        <taxon>Marasmiineae</taxon>
        <taxon>Mycenaceae</taxon>
        <taxon>Roridomyces</taxon>
    </lineage>
</organism>
<feature type="region of interest" description="Disordered" evidence="1">
    <location>
        <begin position="1"/>
        <end position="61"/>
    </location>
</feature>
<dbReference type="Proteomes" id="UP001221142">
    <property type="component" value="Unassembled WGS sequence"/>
</dbReference>
<protein>
    <submittedName>
        <fullName evidence="2">Uncharacterized protein</fullName>
    </submittedName>
</protein>
<sequence length="331" mass="36927">MQFNAEGSAGMPEASDHERRTADGNSGITWRDEQGMRVGSKSDGSGSKMGRRQRASYLDEEVGEDGEDGEWWCGANVEQNDFIMIRVTPVTSLHLFALHAHLRDNAFSILSPMTRPDKENTHPTLPVAGTARCEGHGDATSLQKKRQKALKQLQTRTLWSLTVDCPGDTELVQELRAALAAARRSNSGTNSHDNDEEDSNQTVFRGCGPLAPRSLPELTPDGSEAGVALRDPAPVAFLYIHFNLNNFHCDSPVQIKRNSPKHRVNECSENTCFCLRFHSLVTAFRQLQQWVPIRSTPDDASPRRQSRHIYYKTERGRFAPPPRWGEESDCG</sequence>